<gene>
    <name evidence="1" type="ORF">UY33_C0032G0025</name>
</gene>
<reference evidence="1 2" key="1">
    <citation type="journal article" date="2015" name="Nature">
        <title>rRNA introns, odd ribosomes, and small enigmatic genomes across a large radiation of phyla.</title>
        <authorList>
            <person name="Brown C.T."/>
            <person name="Hug L.A."/>
            <person name="Thomas B.C."/>
            <person name="Sharon I."/>
            <person name="Castelle C.J."/>
            <person name="Singh A."/>
            <person name="Wilkins M.J."/>
            <person name="Williams K.H."/>
            <person name="Banfield J.F."/>
        </authorList>
    </citation>
    <scope>NUCLEOTIDE SEQUENCE [LARGE SCALE GENOMIC DNA]</scope>
</reference>
<accession>A0A0G1UZC9</accession>
<dbReference type="AlphaFoldDB" id="A0A0G1UZC9"/>
<sequence>MTLEEILNLVTHELQLSPDESSQLKHYFSELVSYRLLTHLHGHLTAAQQDHIRQLFTQEPPFDPDLISRLAETTRAANTAQLLDQAVRASLTELCTLYPTQLSPHTKDLLTSIPS</sequence>
<protein>
    <submittedName>
        <fullName evidence="1">Uncharacterized protein</fullName>
    </submittedName>
</protein>
<evidence type="ECO:0000313" key="2">
    <source>
        <dbReference type="Proteomes" id="UP000034637"/>
    </source>
</evidence>
<proteinExistence type="predicted"/>
<comment type="caution">
    <text evidence="1">The sequence shown here is derived from an EMBL/GenBank/DDBJ whole genome shotgun (WGS) entry which is preliminary data.</text>
</comment>
<dbReference type="EMBL" id="LCPP01000032">
    <property type="protein sequence ID" value="KKU99431.1"/>
    <property type="molecule type" value="Genomic_DNA"/>
</dbReference>
<name>A0A0G1UZC9_9BACT</name>
<dbReference type="Proteomes" id="UP000034637">
    <property type="component" value="Unassembled WGS sequence"/>
</dbReference>
<organism evidence="1 2">
    <name type="scientific">Candidatus Amesbacteria bacterium GW2011_GWA1_48_9</name>
    <dbReference type="NCBI Taxonomy" id="1618355"/>
    <lineage>
        <taxon>Bacteria</taxon>
        <taxon>Candidatus Amesiibacteriota</taxon>
    </lineage>
</organism>
<evidence type="ECO:0000313" key="1">
    <source>
        <dbReference type="EMBL" id="KKU99431.1"/>
    </source>
</evidence>